<reference evidence="2" key="1">
    <citation type="journal article" date="2014" name="Front. Microbiol.">
        <title>High frequency of phylogenetically diverse reductive dehalogenase-homologous genes in deep subseafloor sedimentary metagenomes.</title>
        <authorList>
            <person name="Kawai M."/>
            <person name="Futagami T."/>
            <person name="Toyoda A."/>
            <person name="Takaki Y."/>
            <person name="Nishi S."/>
            <person name="Hori S."/>
            <person name="Arai W."/>
            <person name="Tsubouchi T."/>
            <person name="Morono Y."/>
            <person name="Uchiyama I."/>
            <person name="Ito T."/>
            <person name="Fujiyama A."/>
            <person name="Inagaki F."/>
            <person name="Takami H."/>
        </authorList>
    </citation>
    <scope>NUCLEOTIDE SEQUENCE</scope>
    <source>
        <strain evidence="2">Expedition CK06-06</strain>
    </source>
</reference>
<dbReference type="InterPro" id="IPR055170">
    <property type="entry name" value="GFO_IDH_MocA-like_dom"/>
</dbReference>
<comment type="caution">
    <text evidence="2">The sequence shown here is derived from an EMBL/GenBank/DDBJ whole genome shotgun (WGS) entry which is preliminary data.</text>
</comment>
<dbReference type="EMBL" id="BARV01006019">
    <property type="protein sequence ID" value="GAI06761.1"/>
    <property type="molecule type" value="Genomic_DNA"/>
</dbReference>
<dbReference type="SUPFAM" id="SSF55347">
    <property type="entry name" value="Glyceraldehyde-3-phosphate dehydrogenase-like, C-terminal domain"/>
    <property type="match status" value="1"/>
</dbReference>
<protein>
    <recommendedName>
        <fullName evidence="1">GFO/IDH/MocA-like oxidoreductase domain-containing protein</fullName>
    </recommendedName>
</protein>
<dbReference type="Gene3D" id="3.30.360.10">
    <property type="entry name" value="Dihydrodipicolinate Reductase, domain 2"/>
    <property type="match status" value="1"/>
</dbReference>
<evidence type="ECO:0000259" key="1">
    <source>
        <dbReference type="Pfam" id="PF22725"/>
    </source>
</evidence>
<dbReference type="AlphaFoldDB" id="X1LLP7"/>
<evidence type="ECO:0000313" key="2">
    <source>
        <dbReference type="EMBL" id="GAI06761.1"/>
    </source>
</evidence>
<accession>X1LLP7</accession>
<feature type="non-terminal residue" evidence="2">
    <location>
        <position position="133"/>
    </location>
</feature>
<dbReference type="Pfam" id="PF22725">
    <property type="entry name" value="GFO_IDH_MocA_C3"/>
    <property type="match status" value="1"/>
</dbReference>
<sequence>MRWCLKSEVKKVYAEIGTLIYEGLEVEDYSKMIMTFENGAFGAIGTSWASIPGPSTYHPHQPRLRVFGTDGTLLVDSLNQPLTICGRKEPFDKVVHYDLSESPLDVMAKRFIDCIIEDKPSPITAEDGKAALE</sequence>
<gene>
    <name evidence="2" type="ORF">S06H3_12286</name>
</gene>
<name>X1LLP7_9ZZZZ</name>
<organism evidence="2">
    <name type="scientific">marine sediment metagenome</name>
    <dbReference type="NCBI Taxonomy" id="412755"/>
    <lineage>
        <taxon>unclassified sequences</taxon>
        <taxon>metagenomes</taxon>
        <taxon>ecological metagenomes</taxon>
    </lineage>
</organism>
<proteinExistence type="predicted"/>
<feature type="domain" description="GFO/IDH/MocA-like oxidoreductase" evidence="1">
    <location>
        <begin position="1"/>
        <end position="73"/>
    </location>
</feature>